<dbReference type="InterPro" id="IPR005149">
    <property type="entry name" value="Tscrpt_reg_PadR_N"/>
</dbReference>
<dbReference type="Proteomes" id="UP000546806">
    <property type="component" value="Unassembled WGS sequence"/>
</dbReference>
<dbReference type="Proteomes" id="UP000550367">
    <property type="component" value="Unassembled WGS sequence"/>
</dbReference>
<dbReference type="EMBL" id="JAARWW010000001">
    <property type="protein sequence ID" value="MBC2002831.1"/>
    <property type="molecule type" value="Genomic_DNA"/>
</dbReference>
<dbReference type="PANTHER" id="PTHR33169:SF13">
    <property type="entry name" value="PADR-FAMILY TRANSCRIPTIONAL REGULATOR"/>
    <property type="match status" value="1"/>
</dbReference>
<gene>
    <name evidence="2" type="ORF">HCA46_11360</name>
    <name evidence="3" type="ORF">HCA78_03545</name>
    <name evidence="4" type="ORF">HCB25_16185</name>
</gene>
<dbReference type="InterPro" id="IPR052509">
    <property type="entry name" value="Metal_resp_DNA-bind_regulator"/>
</dbReference>
<comment type="caution">
    <text evidence="2">The sequence shown here is derived from an EMBL/GenBank/DDBJ whole genome shotgun (WGS) entry which is preliminary data.</text>
</comment>
<evidence type="ECO:0000259" key="1">
    <source>
        <dbReference type="Pfam" id="PF03551"/>
    </source>
</evidence>
<dbReference type="EMBL" id="JAARYY010000013">
    <property type="protein sequence ID" value="MBC2245604.1"/>
    <property type="molecule type" value="Genomic_DNA"/>
</dbReference>
<proteinExistence type="predicted"/>
<dbReference type="SUPFAM" id="SSF46785">
    <property type="entry name" value="Winged helix' DNA-binding domain"/>
    <property type="match status" value="1"/>
</dbReference>
<evidence type="ECO:0000313" key="2">
    <source>
        <dbReference type="EMBL" id="MBC1779439.1"/>
    </source>
</evidence>
<evidence type="ECO:0000313" key="6">
    <source>
        <dbReference type="Proteomes" id="UP000547643"/>
    </source>
</evidence>
<reference evidence="5 6" key="1">
    <citation type="submission" date="2020-03" db="EMBL/GenBank/DDBJ databases">
        <title>Soil Listeria distribution.</title>
        <authorList>
            <person name="Liao J."/>
            <person name="Wiedmann M."/>
        </authorList>
    </citation>
    <scope>NUCLEOTIDE SEQUENCE [LARGE SCALE GENOMIC DNA]</scope>
    <source>
        <strain evidence="4 7">FSL L7-0153</strain>
        <strain evidence="3 5">FSL L7-0435</strain>
        <strain evidence="2 6">FSL L7-1017</strain>
    </source>
</reference>
<dbReference type="Pfam" id="PF03551">
    <property type="entry name" value="PadR"/>
    <property type="match status" value="1"/>
</dbReference>
<dbReference type="Gene3D" id="1.10.10.10">
    <property type="entry name" value="Winged helix-like DNA-binding domain superfamily/Winged helix DNA-binding domain"/>
    <property type="match status" value="1"/>
</dbReference>
<sequence>MDAKIKKSYVPMTETAFYILLSLVAPRHGYAIIENVSKMTKKRIVLGPGTIYGSLSKMKKDGLIEPVKEENNRKIYQITELGLLILKMEKDRIKELYKNSKEVL</sequence>
<evidence type="ECO:0000313" key="4">
    <source>
        <dbReference type="EMBL" id="MBC2245604.1"/>
    </source>
</evidence>
<dbReference type="InterPro" id="IPR036390">
    <property type="entry name" value="WH_DNA-bd_sf"/>
</dbReference>
<dbReference type="PANTHER" id="PTHR33169">
    <property type="entry name" value="PADR-FAMILY TRANSCRIPTIONAL REGULATOR"/>
    <property type="match status" value="1"/>
</dbReference>
<evidence type="ECO:0000313" key="5">
    <source>
        <dbReference type="Proteomes" id="UP000546806"/>
    </source>
</evidence>
<dbReference type="Proteomes" id="UP000547643">
    <property type="component" value="Unassembled WGS sequence"/>
</dbReference>
<dbReference type="InterPro" id="IPR036388">
    <property type="entry name" value="WH-like_DNA-bd_sf"/>
</dbReference>
<evidence type="ECO:0000313" key="3">
    <source>
        <dbReference type="EMBL" id="MBC2002831.1"/>
    </source>
</evidence>
<dbReference type="EMBL" id="JAARUV010000003">
    <property type="protein sequence ID" value="MBC1779439.1"/>
    <property type="molecule type" value="Genomic_DNA"/>
</dbReference>
<protein>
    <submittedName>
        <fullName evidence="2">PadR family transcriptional regulator</fullName>
    </submittedName>
</protein>
<feature type="domain" description="Transcription regulator PadR N-terminal" evidence="1">
    <location>
        <begin position="25"/>
        <end position="82"/>
    </location>
</feature>
<accession>A0A7X0XRV0</accession>
<evidence type="ECO:0000313" key="7">
    <source>
        <dbReference type="Proteomes" id="UP000550367"/>
    </source>
</evidence>
<organism evidence="2 6">
    <name type="scientific">Listeria booriae</name>
    <dbReference type="NCBI Taxonomy" id="1552123"/>
    <lineage>
        <taxon>Bacteria</taxon>
        <taxon>Bacillati</taxon>
        <taxon>Bacillota</taxon>
        <taxon>Bacilli</taxon>
        <taxon>Bacillales</taxon>
        <taxon>Listeriaceae</taxon>
        <taxon>Listeria</taxon>
    </lineage>
</organism>
<name>A0A7X0XRV0_9LIST</name>
<dbReference type="AlphaFoldDB" id="A0A7X0XRV0"/>